<organism evidence="3 4">
    <name type="scientific">Hymenobacter cellulosivorans</name>
    <dbReference type="NCBI Taxonomy" id="2932249"/>
    <lineage>
        <taxon>Bacteria</taxon>
        <taxon>Pseudomonadati</taxon>
        <taxon>Bacteroidota</taxon>
        <taxon>Cytophagia</taxon>
        <taxon>Cytophagales</taxon>
        <taxon>Hymenobacteraceae</taxon>
        <taxon>Hymenobacter</taxon>
    </lineage>
</organism>
<keyword evidence="2" id="KW-0732">Signal</keyword>
<sequence length="925" mass="103189">MRRSLWKHLATRYVLLGCLLLSSLCVQAAGPVSATGQRTIVLPKKAHARLRYGAERLATALRAVGYKVNITEQDKVGGKKGLIIVGRATDALLQQAASVLHAQQAKAAGKEGFAIVSADKNTILISGADNTGALYGCLELAEQVQSQQKLSGNIRLTDQPEMVLRGACIGVQKPYYLPGRTVYEYPYTPETFPWLYDKALWVKYLDMLADNRMNSLYLWNGHPFASLVRLKDYPYAVEVDDATFRKNEEMYRFLAQEADKRGIWVIQMFYNIIVSKPFAEHHGIKTQDRARPITPLLSDYTRKSIAAFVEKYPNVGLMVALGEAMEGVGQDDVDWFTQTIIPGVQDGLRALGQTEQPPIVLRAHDTDAPRVIKAALPLYKNLYTEAKFNGEALTTYTPRGSWAELHRTLSGMNSVHIENVHILANLEPFRYGSADFIQKSVQAMHGTYGANGLHLYPQASYWDWPYTADKTPERLLQVDRDWLWYKQWARYAWKADRPRPQEIDYWGQQLGQQFGTDAAAGKQVLEAYEQAGEIEPKLLRRYGITDGNRQTLTLGMLMTQLINPRRYGLFTLLYESEAPEGEMIIEYAEKEAKGEKHIGETPPQVAAEVVAHGQAAVAAIERAAPAVTKNQAEFARVKNDLYCQQALANFYADKVQAALLTLRYKYSKNMADLQAAEPYLVRSVQHWQRMVELTKDTYLYANSMQTAQRKIPMRGVDATYITWAEMLPVYQKELASFQGHLTQLKSTNAQLTMVDTSPLRNAPVTILSKAGSFRSGPGQSIFADTTVLLTALAPELAGLKGIRLDQAQMRKGTELRFTTKQPVKLLVGYFNAKSPRYLPVPTLEIDASANDYGQADIKISNAVTVAGLPPVNVHTYSFKAGTHTLNLGKGVALLLGFVPAEEPIRTYNAGLGAANKDGELDWLFE</sequence>
<dbReference type="RefSeq" id="WP_244714233.1">
    <property type="nucleotide sequence ID" value="NZ_CP095049.1"/>
</dbReference>
<dbReference type="InterPro" id="IPR029018">
    <property type="entry name" value="Hex-like_dom2"/>
</dbReference>
<dbReference type="SUPFAM" id="SSF55545">
    <property type="entry name" value="beta-N-acetylhexosaminidase-like domain"/>
    <property type="match status" value="1"/>
</dbReference>
<name>A0ABY4F3N6_9BACT</name>
<gene>
    <name evidence="3" type="ORF">MUN80_15140</name>
</gene>
<evidence type="ECO:0000256" key="1">
    <source>
        <dbReference type="ARBA" id="ARBA00022801"/>
    </source>
</evidence>
<evidence type="ECO:0008006" key="5">
    <source>
        <dbReference type="Google" id="ProtNLM"/>
    </source>
</evidence>
<evidence type="ECO:0000313" key="3">
    <source>
        <dbReference type="EMBL" id="UOQ51094.1"/>
    </source>
</evidence>
<feature type="signal peptide" evidence="2">
    <location>
        <begin position="1"/>
        <end position="28"/>
    </location>
</feature>
<accession>A0ABY4F3N6</accession>
<dbReference type="Proteomes" id="UP000831785">
    <property type="component" value="Chromosome"/>
</dbReference>
<protein>
    <recommendedName>
        <fullName evidence="5">Beta-hexosaminidase bacterial type N-terminal domain-containing protein</fullName>
    </recommendedName>
</protein>
<evidence type="ECO:0000256" key="2">
    <source>
        <dbReference type="SAM" id="SignalP"/>
    </source>
</evidence>
<dbReference type="EMBL" id="CP095049">
    <property type="protein sequence ID" value="UOQ51094.1"/>
    <property type="molecule type" value="Genomic_DNA"/>
</dbReference>
<keyword evidence="1" id="KW-0378">Hydrolase</keyword>
<dbReference type="Gene3D" id="3.30.379.10">
    <property type="entry name" value="Chitobiase/beta-hexosaminidase domain 2-like"/>
    <property type="match status" value="1"/>
</dbReference>
<feature type="chain" id="PRO_5045425220" description="Beta-hexosaminidase bacterial type N-terminal domain-containing protein" evidence="2">
    <location>
        <begin position="29"/>
        <end position="925"/>
    </location>
</feature>
<reference evidence="3 4" key="1">
    <citation type="submission" date="2022-04" db="EMBL/GenBank/DDBJ databases">
        <title>Hymenobacter sp. isolated from the air.</title>
        <authorList>
            <person name="Won M."/>
            <person name="Lee C.-M."/>
            <person name="Woen H.-Y."/>
            <person name="Kwon S.-W."/>
        </authorList>
    </citation>
    <scope>NUCLEOTIDE SEQUENCE [LARGE SCALE GENOMIC DNA]</scope>
    <source>
        <strain evidence="4">5116 S-27</strain>
    </source>
</reference>
<evidence type="ECO:0000313" key="4">
    <source>
        <dbReference type="Proteomes" id="UP000831785"/>
    </source>
</evidence>
<proteinExistence type="predicted"/>
<keyword evidence="4" id="KW-1185">Reference proteome</keyword>